<evidence type="ECO:0000256" key="2">
    <source>
        <dbReference type="ARBA" id="ARBA00023242"/>
    </source>
</evidence>
<dbReference type="Proteomes" id="UP000019478">
    <property type="component" value="Unassembled WGS sequence"/>
</dbReference>
<keyword evidence="2" id="KW-0539">Nucleus</keyword>
<evidence type="ECO:0000313" key="4">
    <source>
        <dbReference type="Proteomes" id="UP000019478"/>
    </source>
</evidence>
<dbReference type="PANTHER" id="PTHR37534">
    <property type="entry name" value="TRANSCRIPTIONAL ACTIVATOR PROTEIN UGA3"/>
    <property type="match status" value="1"/>
</dbReference>
<gene>
    <name evidence="3" type="ORF">A1O3_00537</name>
</gene>
<accession>W9YGH0</accession>
<organism evidence="3 4">
    <name type="scientific">Capronia epimyces CBS 606.96</name>
    <dbReference type="NCBI Taxonomy" id="1182542"/>
    <lineage>
        <taxon>Eukaryota</taxon>
        <taxon>Fungi</taxon>
        <taxon>Dikarya</taxon>
        <taxon>Ascomycota</taxon>
        <taxon>Pezizomycotina</taxon>
        <taxon>Eurotiomycetes</taxon>
        <taxon>Chaetothyriomycetidae</taxon>
        <taxon>Chaetothyriales</taxon>
        <taxon>Herpotrichiellaceae</taxon>
        <taxon>Capronia</taxon>
    </lineage>
</organism>
<sequence length="511" mass="58208">MYLDDDEKAKRDGFDGRLNGRDCWNRIVHPVTRGEAAQRVMHEESGSYVGIPQRPLAHLDRHSKFARYDPILLSYYEAVICSTSTLLDDEKNNPYRHVLLPMALQSPGIYHATLAISAHTLCLARSEYAVIALEHRQQALKRLITILSREECDDSEMDEVLGLVLMLCWFEISDGCNPSWVTHLKGFRTLLHRHRRTSANGSLHSLSLKQFFVRYFDFHLVLAKTAFRVDEEESTAKLPQPPVIRSGLLFASCETDESIDSNPVTRESDDTHNLSSSTALLSLHMPLDSMDDIDPYMGFSNSLLLLINEITELGPMATRLCNQPTVTSHARRLKASLENLDQRPPDVLAFSSNSKLGTSRRAFVTTAETYRLGAFVLLHEILWRSYPAASAASHVITIAERDEAIRSILKLVDTHHKDMINTATLPLWPLFLAGCCVDLEEDRMTVLRLFEIIEQRKRFGNVPPARKVMEMVWRQRDLGRDGRRPARRKNVEQYEWERASTLLGGWKISLT</sequence>
<dbReference type="GO" id="GO:0005634">
    <property type="term" value="C:nucleus"/>
    <property type="evidence" value="ECO:0007669"/>
    <property type="project" value="UniProtKB-SubCell"/>
</dbReference>
<name>W9YGH0_9EURO</name>
<dbReference type="STRING" id="1182542.W9YGH0"/>
<dbReference type="OrthoDB" id="4158070at2759"/>
<dbReference type="HOGENOM" id="CLU_015493_3_1_1"/>
<keyword evidence="4" id="KW-1185">Reference proteome</keyword>
<protein>
    <recommendedName>
        <fullName evidence="5">Fungal-specific transcription factor domain-containing protein</fullName>
    </recommendedName>
</protein>
<dbReference type="PANTHER" id="PTHR37534:SF49">
    <property type="entry name" value="LYSINE BIOSYNTHESIS REGULATORY PROTEIN LYS14"/>
    <property type="match status" value="1"/>
</dbReference>
<reference evidence="3 4" key="1">
    <citation type="submission" date="2013-03" db="EMBL/GenBank/DDBJ databases">
        <title>The Genome Sequence of Capronia epimyces CBS 606.96.</title>
        <authorList>
            <consortium name="The Broad Institute Genomics Platform"/>
            <person name="Cuomo C."/>
            <person name="de Hoog S."/>
            <person name="Gorbushina A."/>
            <person name="Walker B."/>
            <person name="Young S.K."/>
            <person name="Zeng Q."/>
            <person name="Gargeya S."/>
            <person name="Fitzgerald M."/>
            <person name="Haas B."/>
            <person name="Abouelleil A."/>
            <person name="Allen A.W."/>
            <person name="Alvarado L."/>
            <person name="Arachchi H.M."/>
            <person name="Berlin A.M."/>
            <person name="Chapman S.B."/>
            <person name="Gainer-Dewar J."/>
            <person name="Goldberg J."/>
            <person name="Griggs A."/>
            <person name="Gujja S."/>
            <person name="Hansen M."/>
            <person name="Howarth C."/>
            <person name="Imamovic A."/>
            <person name="Ireland A."/>
            <person name="Larimer J."/>
            <person name="McCowan C."/>
            <person name="Murphy C."/>
            <person name="Pearson M."/>
            <person name="Poon T.W."/>
            <person name="Priest M."/>
            <person name="Roberts A."/>
            <person name="Saif S."/>
            <person name="Shea T."/>
            <person name="Sisk P."/>
            <person name="Sykes S."/>
            <person name="Wortman J."/>
            <person name="Nusbaum C."/>
            <person name="Birren B."/>
        </authorList>
    </citation>
    <scope>NUCLEOTIDE SEQUENCE [LARGE SCALE GENOMIC DNA]</scope>
    <source>
        <strain evidence="3 4">CBS 606.96</strain>
    </source>
</reference>
<evidence type="ECO:0000313" key="3">
    <source>
        <dbReference type="EMBL" id="EXJ91987.1"/>
    </source>
</evidence>
<dbReference type="RefSeq" id="XP_007728877.1">
    <property type="nucleotide sequence ID" value="XM_007730687.1"/>
</dbReference>
<comment type="caution">
    <text evidence="3">The sequence shown here is derived from an EMBL/GenBank/DDBJ whole genome shotgun (WGS) entry which is preliminary data.</text>
</comment>
<dbReference type="GeneID" id="19164677"/>
<dbReference type="AlphaFoldDB" id="W9YGH0"/>
<dbReference type="GO" id="GO:0003700">
    <property type="term" value="F:DNA-binding transcription factor activity"/>
    <property type="evidence" value="ECO:0007669"/>
    <property type="project" value="TreeGrafter"/>
</dbReference>
<dbReference type="eggNOG" id="ENOG502QU1Y">
    <property type="taxonomic scope" value="Eukaryota"/>
</dbReference>
<dbReference type="EMBL" id="AMGY01000001">
    <property type="protein sequence ID" value="EXJ91987.1"/>
    <property type="molecule type" value="Genomic_DNA"/>
</dbReference>
<proteinExistence type="predicted"/>
<evidence type="ECO:0000256" key="1">
    <source>
        <dbReference type="ARBA" id="ARBA00004123"/>
    </source>
</evidence>
<dbReference type="GO" id="GO:0045944">
    <property type="term" value="P:positive regulation of transcription by RNA polymerase II"/>
    <property type="evidence" value="ECO:0007669"/>
    <property type="project" value="TreeGrafter"/>
</dbReference>
<dbReference type="GO" id="GO:0000976">
    <property type="term" value="F:transcription cis-regulatory region binding"/>
    <property type="evidence" value="ECO:0007669"/>
    <property type="project" value="TreeGrafter"/>
</dbReference>
<dbReference type="Pfam" id="PF11951">
    <property type="entry name" value="Fungal_trans_2"/>
    <property type="match status" value="1"/>
</dbReference>
<comment type="subcellular location">
    <subcellularLocation>
        <location evidence="1">Nucleus</location>
    </subcellularLocation>
</comment>
<dbReference type="InterPro" id="IPR021858">
    <property type="entry name" value="Fun_TF"/>
</dbReference>
<evidence type="ECO:0008006" key="5">
    <source>
        <dbReference type="Google" id="ProtNLM"/>
    </source>
</evidence>